<dbReference type="AlphaFoldDB" id="A0A1W6K3S7"/>
<organism evidence="2 3">
    <name type="scientific">Acidianus manzaensis</name>
    <dbReference type="NCBI Taxonomy" id="282676"/>
    <lineage>
        <taxon>Archaea</taxon>
        <taxon>Thermoproteota</taxon>
        <taxon>Thermoprotei</taxon>
        <taxon>Sulfolobales</taxon>
        <taxon>Sulfolobaceae</taxon>
        <taxon>Acidianus</taxon>
    </lineage>
</organism>
<dbReference type="EMBL" id="CP020477">
    <property type="protein sequence ID" value="ARM77201.1"/>
    <property type="molecule type" value="Genomic_DNA"/>
</dbReference>
<reference evidence="2 3" key="1">
    <citation type="submission" date="2017-03" db="EMBL/GenBank/DDBJ databases">
        <title>Sulfur activation and transportation mechanism of thermophilic Archaea Acidianus manzaensis YN-25.</title>
        <authorList>
            <person name="Ma Y."/>
            <person name="Yang Y."/>
            <person name="Xia J."/>
        </authorList>
    </citation>
    <scope>NUCLEOTIDE SEQUENCE [LARGE SCALE GENOMIC DNA]</scope>
    <source>
        <strain evidence="2 3">YN-25</strain>
    </source>
</reference>
<protein>
    <submittedName>
        <fullName evidence="2">PadR family transcriptional regulator</fullName>
    </submittedName>
</protein>
<sequence>MFSYSPKGRLKMIVLWLLSESPKKGIEIIDDISKMTWGMWRPSPSSIYPILASLEEEKMIEKTPDGKYKLTDKGIEEISDYLPPRYKGTIDTAVEELESLVDFFEDIGKESLIPYKDRISTSINRLQKLIE</sequence>
<dbReference type="SUPFAM" id="SSF46785">
    <property type="entry name" value="Winged helix' DNA-binding domain"/>
    <property type="match status" value="1"/>
</dbReference>
<evidence type="ECO:0000313" key="2">
    <source>
        <dbReference type="EMBL" id="ARM77201.1"/>
    </source>
</evidence>
<dbReference type="KEGG" id="aman:B6F84_12740"/>
<evidence type="ECO:0000259" key="1">
    <source>
        <dbReference type="Pfam" id="PF03551"/>
    </source>
</evidence>
<proteinExistence type="predicted"/>
<feature type="domain" description="Transcription regulator PadR N-terminal" evidence="1">
    <location>
        <begin position="14"/>
        <end position="78"/>
    </location>
</feature>
<dbReference type="STRING" id="282676.B6F84_12740"/>
<dbReference type="OrthoDB" id="56053at2157"/>
<dbReference type="InterPro" id="IPR036388">
    <property type="entry name" value="WH-like_DNA-bd_sf"/>
</dbReference>
<dbReference type="RefSeq" id="WP_148692595.1">
    <property type="nucleotide sequence ID" value="NZ_CP020477.1"/>
</dbReference>
<dbReference type="PANTHER" id="PTHR43252:SF5">
    <property type="entry name" value="TRANSCRIPTIONAL REGULATOR, PADR-LIKE FAMILY"/>
    <property type="match status" value="1"/>
</dbReference>
<dbReference type="GeneID" id="41591806"/>
<dbReference type="InterPro" id="IPR005149">
    <property type="entry name" value="Tscrpt_reg_PadR_N"/>
</dbReference>
<dbReference type="InterPro" id="IPR036390">
    <property type="entry name" value="WH_DNA-bd_sf"/>
</dbReference>
<gene>
    <name evidence="2" type="ORF">B6F84_12740</name>
</gene>
<evidence type="ECO:0000313" key="3">
    <source>
        <dbReference type="Proteomes" id="UP000193404"/>
    </source>
</evidence>
<dbReference type="Proteomes" id="UP000193404">
    <property type="component" value="Chromosome"/>
</dbReference>
<name>A0A1W6K3S7_9CREN</name>
<dbReference type="Gene3D" id="1.10.10.10">
    <property type="entry name" value="Winged helix-like DNA-binding domain superfamily/Winged helix DNA-binding domain"/>
    <property type="match status" value="1"/>
</dbReference>
<accession>A0A1W6K3S7</accession>
<dbReference type="Pfam" id="PF03551">
    <property type="entry name" value="PadR"/>
    <property type="match status" value="1"/>
</dbReference>
<keyword evidence="3" id="KW-1185">Reference proteome</keyword>
<dbReference type="PANTHER" id="PTHR43252">
    <property type="entry name" value="TRANSCRIPTIONAL REGULATOR YQJI"/>
    <property type="match status" value="1"/>
</dbReference>